<dbReference type="PANTHER" id="PTHR14969:SF13">
    <property type="entry name" value="AT30094P"/>
    <property type="match status" value="1"/>
</dbReference>
<evidence type="ECO:0000256" key="1">
    <source>
        <dbReference type="SAM" id="Phobius"/>
    </source>
</evidence>
<dbReference type="SUPFAM" id="SSF48317">
    <property type="entry name" value="Acid phosphatase/Vanadium-dependent haloperoxidase"/>
    <property type="match status" value="1"/>
</dbReference>
<sequence>MRETLNYLDTQLFLWLNGQHAPWLDGPMVFATERNSWFPFYAVLIGWLAVRYRKQAFGMILALVAAVAISDQTASALLKPLTHRLRPCHEPALQQLIHPVLECGGLYGFASSHAANTFALATGVWLLVGRQYPAVKWLYLWAFWVSYSRLYVGAHYPLDLLAGAGIGTLAAAGCVALYRRWQMRNLIV</sequence>
<name>A0A1P9WVE8_9BACT</name>
<keyword evidence="1" id="KW-0812">Transmembrane</keyword>
<dbReference type="AlphaFoldDB" id="A0A1P9WVE8"/>
<feature type="transmembrane region" description="Helical" evidence="1">
    <location>
        <begin position="160"/>
        <end position="178"/>
    </location>
</feature>
<dbReference type="OrthoDB" id="9789113at2"/>
<dbReference type="STRING" id="1178516.AWR27_08275"/>
<dbReference type="Pfam" id="PF01569">
    <property type="entry name" value="PAP2"/>
    <property type="match status" value="1"/>
</dbReference>
<organism evidence="3 4">
    <name type="scientific">Spirosoma montaniterrae</name>
    <dbReference type="NCBI Taxonomy" id="1178516"/>
    <lineage>
        <taxon>Bacteria</taxon>
        <taxon>Pseudomonadati</taxon>
        <taxon>Bacteroidota</taxon>
        <taxon>Cytophagia</taxon>
        <taxon>Cytophagales</taxon>
        <taxon>Cytophagaceae</taxon>
        <taxon>Spirosoma</taxon>
    </lineage>
</organism>
<evidence type="ECO:0000259" key="2">
    <source>
        <dbReference type="SMART" id="SM00014"/>
    </source>
</evidence>
<reference evidence="3 4" key="1">
    <citation type="submission" date="2016-01" db="EMBL/GenBank/DDBJ databases">
        <authorList>
            <person name="Oliw E.H."/>
        </authorList>
    </citation>
    <scope>NUCLEOTIDE SEQUENCE [LARGE SCALE GENOMIC DNA]</scope>
    <source>
        <strain evidence="3 4">DY10</strain>
    </source>
</reference>
<gene>
    <name evidence="3" type="ORF">AWR27_08275</name>
</gene>
<dbReference type="Gene3D" id="1.20.144.10">
    <property type="entry name" value="Phosphatidic acid phosphatase type 2/haloperoxidase"/>
    <property type="match status" value="1"/>
</dbReference>
<evidence type="ECO:0000313" key="4">
    <source>
        <dbReference type="Proteomes" id="UP000187941"/>
    </source>
</evidence>
<dbReference type="RefSeq" id="WP_077130754.1">
    <property type="nucleotide sequence ID" value="NZ_CP014263.1"/>
</dbReference>
<feature type="transmembrane region" description="Helical" evidence="1">
    <location>
        <begin position="137"/>
        <end position="154"/>
    </location>
</feature>
<dbReference type="Proteomes" id="UP000187941">
    <property type="component" value="Chromosome"/>
</dbReference>
<keyword evidence="1" id="KW-1133">Transmembrane helix</keyword>
<dbReference type="SMART" id="SM00014">
    <property type="entry name" value="acidPPc"/>
    <property type="match status" value="1"/>
</dbReference>
<proteinExistence type="predicted"/>
<evidence type="ECO:0000313" key="3">
    <source>
        <dbReference type="EMBL" id="AQG79318.1"/>
    </source>
</evidence>
<feature type="transmembrane region" description="Helical" evidence="1">
    <location>
        <begin position="59"/>
        <end position="78"/>
    </location>
</feature>
<feature type="transmembrane region" description="Helical" evidence="1">
    <location>
        <begin position="106"/>
        <end position="128"/>
    </location>
</feature>
<feature type="domain" description="Phosphatidic acid phosphatase type 2/haloperoxidase" evidence="2">
    <location>
        <begin position="57"/>
        <end position="175"/>
    </location>
</feature>
<dbReference type="KEGG" id="smon:AWR27_08275"/>
<keyword evidence="1" id="KW-0472">Membrane</keyword>
<dbReference type="PANTHER" id="PTHR14969">
    <property type="entry name" value="SPHINGOSINE-1-PHOSPHATE PHOSPHOHYDROLASE"/>
    <property type="match status" value="1"/>
</dbReference>
<dbReference type="InterPro" id="IPR000326">
    <property type="entry name" value="PAP2/HPO"/>
</dbReference>
<dbReference type="EMBL" id="CP014263">
    <property type="protein sequence ID" value="AQG79318.1"/>
    <property type="molecule type" value="Genomic_DNA"/>
</dbReference>
<keyword evidence="4" id="KW-1185">Reference proteome</keyword>
<accession>A0A1P9WVE8</accession>
<dbReference type="InterPro" id="IPR036938">
    <property type="entry name" value="PAP2/HPO_sf"/>
</dbReference>
<dbReference type="CDD" id="cd03395">
    <property type="entry name" value="PAP2_like_4"/>
    <property type="match status" value="1"/>
</dbReference>
<protein>
    <submittedName>
        <fullName evidence="3">PA-phosphatase</fullName>
    </submittedName>
</protein>